<protein>
    <submittedName>
        <fullName evidence="4">Restriction system protein</fullName>
    </submittedName>
</protein>
<dbReference type="PANTHER" id="PTHR30015">
    <property type="entry name" value="MRR RESTRICTION SYSTEM PROTEIN"/>
    <property type="match status" value="1"/>
</dbReference>
<evidence type="ECO:0000259" key="3">
    <source>
        <dbReference type="Pfam" id="PF04471"/>
    </source>
</evidence>
<keyword evidence="5" id="KW-1185">Reference proteome</keyword>
<dbReference type="InterPro" id="IPR011335">
    <property type="entry name" value="Restrct_endonuc-II-like"/>
</dbReference>
<feature type="compositionally biased region" description="Basic and acidic residues" evidence="1">
    <location>
        <begin position="15"/>
        <end position="26"/>
    </location>
</feature>
<accession>A0ABY2CQI6</accession>
<dbReference type="InterPro" id="IPR013498">
    <property type="entry name" value="Topo_IA_Znf"/>
</dbReference>
<organism evidence="4 5">
    <name type="scientific">Methylomonas methanica</name>
    <dbReference type="NCBI Taxonomy" id="421"/>
    <lineage>
        <taxon>Bacteria</taxon>
        <taxon>Pseudomonadati</taxon>
        <taxon>Pseudomonadota</taxon>
        <taxon>Gammaproteobacteria</taxon>
        <taxon>Methylococcales</taxon>
        <taxon>Methylococcaceae</taxon>
        <taxon>Methylomonas</taxon>
    </lineage>
</organism>
<dbReference type="Pfam" id="PF01396">
    <property type="entry name" value="Zn_ribbon_Top1"/>
    <property type="match status" value="1"/>
</dbReference>
<dbReference type="RefSeq" id="WP_082769217.1">
    <property type="nucleotide sequence ID" value="NZ_LUUF01000099.1"/>
</dbReference>
<dbReference type="EMBL" id="SMCN01000012">
    <property type="protein sequence ID" value="TCV82608.1"/>
    <property type="molecule type" value="Genomic_DNA"/>
</dbReference>
<feature type="domain" description="Restriction endonuclease type IV Mrr" evidence="3">
    <location>
        <begin position="80"/>
        <end position="190"/>
    </location>
</feature>
<sequence length="255" mass="28660">MSIINSILKNINNSKAEKHERKEPGHHTSNQSAFPDTVGGVFSQVFSVNKDDSRKPKADFSKLPAPSKTIPAEKWDKPFLKSLEWKRYEEVCMEYLKIKNCHANVTCIGADGGIDIKISDSNGKLFAIGQCKSWNRPIGVSLIRELYGIMAADNVRHGIFLTTSEYSKDALEFAKGKNLLLIDSDEFISLVNTLDEISRKRLDNIARAGDYQVPTCVKCNVKMIKRKAQSGKNIGKEFWGCSNYPKCKITMHVKQ</sequence>
<name>A0ABY2CQI6_METMH</name>
<dbReference type="InterPro" id="IPR007560">
    <property type="entry name" value="Restrct_endonuc_IV_Mrr"/>
</dbReference>
<feature type="domain" description="DNA topoisomerase type IA zn finger" evidence="2">
    <location>
        <begin position="215"/>
        <end position="254"/>
    </location>
</feature>
<dbReference type="Gene3D" id="3.40.1350.10">
    <property type="match status" value="1"/>
</dbReference>
<dbReference type="PANTHER" id="PTHR30015:SF7">
    <property type="entry name" value="TYPE IV METHYL-DIRECTED RESTRICTION ENZYME ECOKMRR"/>
    <property type="match status" value="1"/>
</dbReference>
<dbReference type="SUPFAM" id="SSF52980">
    <property type="entry name" value="Restriction endonuclease-like"/>
    <property type="match status" value="1"/>
</dbReference>
<evidence type="ECO:0000313" key="4">
    <source>
        <dbReference type="EMBL" id="TCV82608.1"/>
    </source>
</evidence>
<dbReference type="InterPro" id="IPR011856">
    <property type="entry name" value="tRNA_endonuc-like_dom_sf"/>
</dbReference>
<feature type="region of interest" description="Disordered" evidence="1">
    <location>
        <begin position="10"/>
        <end position="37"/>
    </location>
</feature>
<evidence type="ECO:0000256" key="1">
    <source>
        <dbReference type="SAM" id="MobiDB-lite"/>
    </source>
</evidence>
<proteinExistence type="predicted"/>
<dbReference type="Proteomes" id="UP000295649">
    <property type="component" value="Unassembled WGS sequence"/>
</dbReference>
<dbReference type="Gene3D" id="3.30.65.10">
    <property type="entry name" value="Bacterial Topoisomerase I, domain 1"/>
    <property type="match status" value="1"/>
</dbReference>
<evidence type="ECO:0000259" key="2">
    <source>
        <dbReference type="Pfam" id="PF01396"/>
    </source>
</evidence>
<dbReference type="InterPro" id="IPR052906">
    <property type="entry name" value="Type_IV_Methyl-Rstrct_Enzyme"/>
</dbReference>
<evidence type="ECO:0000313" key="5">
    <source>
        <dbReference type="Proteomes" id="UP000295649"/>
    </source>
</evidence>
<dbReference type="Pfam" id="PF04471">
    <property type="entry name" value="Mrr_cat"/>
    <property type="match status" value="1"/>
</dbReference>
<reference evidence="4 5" key="1">
    <citation type="submission" date="2019-03" db="EMBL/GenBank/DDBJ databases">
        <title>Systems level insights into methane cycling in arid and semi-arid ecosystems.</title>
        <authorList>
            <person name="Kalyuzhnaya M."/>
        </authorList>
    </citation>
    <scope>NUCLEOTIDE SEQUENCE [LARGE SCALE GENOMIC DNA]</scope>
    <source>
        <strain evidence="4 5">S-1</strain>
    </source>
</reference>
<dbReference type="SUPFAM" id="SSF57783">
    <property type="entry name" value="Zinc beta-ribbon"/>
    <property type="match status" value="1"/>
</dbReference>
<comment type="caution">
    <text evidence="4">The sequence shown here is derived from an EMBL/GenBank/DDBJ whole genome shotgun (WGS) entry which is preliminary data.</text>
</comment>
<gene>
    <name evidence="4" type="ORF">EDE11_11238</name>
</gene>